<dbReference type="Gene3D" id="3.40.47.10">
    <property type="match status" value="1"/>
</dbReference>
<evidence type="ECO:0008006" key="10">
    <source>
        <dbReference type="Google" id="ProtNLM"/>
    </source>
</evidence>
<dbReference type="SUPFAM" id="SSF55048">
    <property type="entry name" value="Probable ACP-binding domain of malonyl-CoA ACP transacylase"/>
    <property type="match status" value="1"/>
</dbReference>
<dbReference type="Pfam" id="PF00698">
    <property type="entry name" value="Acyl_transf_1"/>
    <property type="match status" value="1"/>
</dbReference>
<dbReference type="GO" id="GO:0004315">
    <property type="term" value="F:3-oxoacyl-[acyl-carrier-protein] synthase activity"/>
    <property type="evidence" value="ECO:0007669"/>
    <property type="project" value="InterPro"/>
</dbReference>
<keyword evidence="9" id="KW-1185">Reference proteome</keyword>
<dbReference type="GO" id="GO:0004312">
    <property type="term" value="F:fatty acid synthase activity"/>
    <property type="evidence" value="ECO:0007669"/>
    <property type="project" value="TreeGrafter"/>
</dbReference>
<dbReference type="InterPro" id="IPR014031">
    <property type="entry name" value="Ketoacyl_synth_C"/>
</dbReference>
<evidence type="ECO:0000256" key="1">
    <source>
        <dbReference type="ARBA" id="ARBA00001957"/>
    </source>
</evidence>
<reference evidence="8 9" key="1">
    <citation type="submission" date="2016-12" db="EMBL/GenBank/DDBJ databases">
        <title>The draft genome sequence of Actinophytocola xinjiangensis.</title>
        <authorList>
            <person name="Wang W."/>
            <person name="Yuan L."/>
        </authorList>
    </citation>
    <scope>NUCLEOTIDE SEQUENCE [LARGE SCALE GENOMIC DNA]</scope>
    <source>
        <strain evidence="8 9">CGMCC 4.4663</strain>
    </source>
</reference>
<dbReference type="CDD" id="cd00833">
    <property type="entry name" value="PKS"/>
    <property type="match status" value="1"/>
</dbReference>
<keyword evidence="4" id="KW-0808">Transferase</keyword>
<evidence type="ECO:0000313" key="8">
    <source>
        <dbReference type="EMBL" id="OLF10147.1"/>
    </source>
</evidence>
<dbReference type="Proteomes" id="UP000185696">
    <property type="component" value="Unassembled WGS sequence"/>
</dbReference>
<dbReference type="EMBL" id="MSIF01000007">
    <property type="protein sequence ID" value="OLF10147.1"/>
    <property type="molecule type" value="Genomic_DNA"/>
</dbReference>
<dbReference type="Gene3D" id="3.30.559.30">
    <property type="entry name" value="Nonribosomal peptide synthetase, condensation domain"/>
    <property type="match status" value="1"/>
</dbReference>
<feature type="domain" description="Ketosynthase family 3 (KS3)" evidence="7">
    <location>
        <begin position="10"/>
        <end position="437"/>
    </location>
</feature>
<evidence type="ECO:0000256" key="2">
    <source>
        <dbReference type="ARBA" id="ARBA00022450"/>
    </source>
</evidence>
<dbReference type="PROSITE" id="PS00606">
    <property type="entry name" value="KS3_1"/>
    <property type="match status" value="1"/>
</dbReference>
<dbReference type="SUPFAM" id="SSF52777">
    <property type="entry name" value="CoA-dependent acyltransferases"/>
    <property type="match status" value="1"/>
</dbReference>
<dbReference type="InterPro" id="IPR001242">
    <property type="entry name" value="Condensation_dom"/>
</dbReference>
<dbReference type="InterPro" id="IPR001227">
    <property type="entry name" value="Ac_transferase_dom_sf"/>
</dbReference>
<dbReference type="Gene3D" id="3.30.70.250">
    <property type="entry name" value="Malonyl-CoA ACP transacylase, ACP-binding"/>
    <property type="match status" value="1"/>
</dbReference>
<dbReference type="SMART" id="SM00825">
    <property type="entry name" value="PKS_KS"/>
    <property type="match status" value="1"/>
</dbReference>
<dbReference type="Pfam" id="PF00550">
    <property type="entry name" value="PP-binding"/>
    <property type="match status" value="1"/>
</dbReference>
<dbReference type="SUPFAM" id="SSF52151">
    <property type="entry name" value="FabD/lysophospholipase-like"/>
    <property type="match status" value="1"/>
</dbReference>
<accession>A0A7Z1AY61</accession>
<evidence type="ECO:0000259" key="6">
    <source>
        <dbReference type="PROSITE" id="PS50075"/>
    </source>
</evidence>
<gene>
    <name evidence="8" type="ORF">BLA60_17015</name>
</gene>
<dbReference type="InterPro" id="IPR050091">
    <property type="entry name" value="PKS_NRPS_Biosynth_Enz"/>
</dbReference>
<dbReference type="InterPro" id="IPR036736">
    <property type="entry name" value="ACP-like_sf"/>
</dbReference>
<dbReference type="InterPro" id="IPR016035">
    <property type="entry name" value="Acyl_Trfase/lysoPLipase"/>
</dbReference>
<dbReference type="Gene3D" id="1.10.1200.10">
    <property type="entry name" value="ACP-like"/>
    <property type="match status" value="1"/>
</dbReference>
<proteinExistence type="predicted"/>
<dbReference type="Gene3D" id="3.40.366.10">
    <property type="entry name" value="Malonyl-Coenzyme A Acyl Carrier Protein, domain 2"/>
    <property type="match status" value="1"/>
</dbReference>
<keyword evidence="3" id="KW-0597">Phosphoprotein</keyword>
<dbReference type="RefSeq" id="WP_075133868.1">
    <property type="nucleotide sequence ID" value="NZ_MSIF01000007.1"/>
</dbReference>
<dbReference type="Gene3D" id="3.30.559.10">
    <property type="entry name" value="Chloramphenicol acetyltransferase-like domain"/>
    <property type="match status" value="1"/>
</dbReference>
<keyword evidence="2" id="KW-0596">Phosphopantetheine</keyword>
<dbReference type="InterPro" id="IPR032821">
    <property type="entry name" value="PKS_assoc"/>
</dbReference>
<dbReference type="InterPro" id="IPR014043">
    <property type="entry name" value="Acyl_transferase_dom"/>
</dbReference>
<dbReference type="PROSITE" id="PS52004">
    <property type="entry name" value="KS3_2"/>
    <property type="match status" value="1"/>
</dbReference>
<dbReference type="Pfam" id="PF16197">
    <property type="entry name" value="KAsynt_C_assoc"/>
    <property type="match status" value="1"/>
</dbReference>
<dbReference type="GO" id="GO:0006633">
    <property type="term" value="P:fatty acid biosynthetic process"/>
    <property type="evidence" value="ECO:0007669"/>
    <property type="project" value="InterPro"/>
</dbReference>
<dbReference type="PANTHER" id="PTHR43775">
    <property type="entry name" value="FATTY ACID SYNTHASE"/>
    <property type="match status" value="1"/>
</dbReference>
<comment type="cofactor">
    <cofactor evidence="1">
        <name>pantetheine 4'-phosphate</name>
        <dbReference type="ChEBI" id="CHEBI:47942"/>
    </cofactor>
</comment>
<dbReference type="InterPro" id="IPR018201">
    <property type="entry name" value="Ketoacyl_synth_AS"/>
</dbReference>
<organism evidence="8 9">
    <name type="scientific">Actinophytocola xinjiangensis</name>
    <dbReference type="NCBI Taxonomy" id="485602"/>
    <lineage>
        <taxon>Bacteria</taxon>
        <taxon>Bacillati</taxon>
        <taxon>Actinomycetota</taxon>
        <taxon>Actinomycetes</taxon>
        <taxon>Pseudonocardiales</taxon>
        <taxon>Pseudonocardiaceae</taxon>
    </lineage>
</organism>
<dbReference type="InterPro" id="IPR020841">
    <property type="entry name" value="PKS_Beta-ketoAc_synthase_dom"/>
</dbReference>
<comment type="caution">
    <text evidence="8">The sequence shown here is derived from an EMBL/GenBank/DDBJ whole genome shotgun (WGS) entry which is preliminary data.</text>
</comment>
<dbReference type="OrthoDB" id="2472181at2"/>
<evidence type="ECO:0000256" key="4">
    <source>
        <dbReference type="ARBA" id="ARBA00022679"/>
    </source>
</evidence>
<dbReference type="Gene3D" id="3.30.70.3290">
    <property type="match status" value="1"/>
</dbReference>
<dbReference type="PANTHER" id="PTHR43775:SF51">
    <property type="entry name" value="INACTIVE PHENOLPHTHIOCEROL SYNTHESIS POLYKETIDE SYNTHASE TYPE I PKS1-RELATED"/>
    <property type="match status" value="1"/>
</dbReference>
<dbReference type="InterPro" id="IPR014030">
    <property type="entry name" value="Ketoacyl_synth_N"/>
</dbReference>
<dbReference type="PROSITE" id="PS50075">
    <property type="entry name" value="CARRIER"/>
    <property type="match status" value="1"/>
</dbReference>
<dbReference type="InterPro" id="IPR016036">
    <property type="entry name" value="Malonyl_transacylase_ACP-bd"/>
</dbReference>
<evidence type="ECO:0000256" key="3">
    <source>
        <dbReference type="ARBA" id="ARBA00022553"/>
    </source>
</evidence>
<feature type="domain" description="Carrier" evidence="6">
    <location>
        <begin position="1319"/>
        <end position="1393"/>
    </location>
</feature>
<evidence type="ECO:0000256" key="5">
    <source>
        <dbReference type="ARBA" id="ARBA00023315"/>
    </source>
</evidence>
<dbReference type="Pfam" id="PF02801">
    <property type="entry name" value="Ketoacyl-synt_C"/>
    <property type="match status" value="1"/>
</dbReference>
<dbReference type="SUPFAM" id="SSF47336">
    <property type="entry name" value="ACP-like"/>
    <property type="match status" value="1"/>
</dbReference>
<keyword evidence="5" id="KW-0012">Acyltransferase</keyword>
<dbReference type="InterPro" id="IPR009081">
    <property type="entry name" value="PP-bd_ACP"/>
</dbReference>
<dbReference type="Pfam" id="PF00109">
    <property type="entry name" value="ketoacyl-synt"/>
    <property type="match status" value="1"/>
</dbReference>
<dbReference type="SUPFAM" id="SSF53901">
    <property type="entry name" value="Thiolase-like"/>
    <property type="match status" value="1"/>
</dbReference>
<evidence type="ECO:0000259" key="7">
    <source>
        <dbReference type="PROSITE" id="PS52004"/>
    </source>
</evidence>
<protein>
    <recommendedName>
        <fullName evidence="10">Acyl transferase domain-containing protein</fullName>
    </recommendedName>
</protein>
<sequence length="1939" mass="212669">MAVSERSTTGLEIAVIGMAGRFPAAADIEEFWHNLVENVDAVTRFTDDELREVGVADDALADPRYVRAKGVFPDVEFFDADFFNYTPADATLLDPQVRALHQEAFHALEDAGYSADNRSEAIGLFLGATNNLPWETHTLTKHILGSGVMFTGIQLNDKDFAATRIAYALGLRGPAMTVHSACSTSLVAVDLACRNLWTGACQIAMAGGSGLTLPHKNGYRYQENMIHSPDGVCRPFDKDAGGTIEGNGAGVVVLKRLETAVRDGDRIYAVIKGSAINNDGNRKVGYTAPSIEGQAEVIRKAHRVANVKPASVSYVETHGTGTALGDPIEIEALRKAFGPGEAGTTGVGSLKASIGHLDTAAGVASLIKTAKILEQRLIPRTPHFTELNPNISLTGSPFTVVTENQPLPPAEAGGPPLRAGVSAFGIGGTNVHLVMEEPPARRPASGRGREYNTFLVSASSAAAIQRLRAGFVEYLAAHPDTNGADLAWTVQNRQRGLAHRYAVPFRDATQLAERLQDAIDADEPSAQVPARARGEAYFLFSGLGAQHLRMAIGLYESEPAFREAIDECFAISSELGHEHFREVFFGESARAEELLANIEVVQVLLFMIECSMARTLIGWGLTPKGMIGHSTGELAAAHIAGVFSLADGIRLVQARASLMDTTPLGALTSVRAAEQVVLELLGDELGGALAIAAVNGPEDCTVSGTPEAVADLERRCVERDISVTHIEADHAYHSQFMDSVLDRFREVVDQIPLSAPTIPYTSNVTGTWITDEQATDPAYYPRHVRSTVRFKDGVEALIERGASVFVEVGPGRSLSSLVRATSGDTDVVAVNMLRHRMKEVSDGEHLADAIGKLWEAGVALDWKAHHTGREPRKLTLPLYPFEKTPYPVGIELFQQLVNDPTEARVVPEPTRLLPAASTTTPASLLTWTRSVHPALGAREQAKVLVALTEDPKRLRRLLDPIPHWRVIGVGFGDRYDFQAGGVSTVRPGDAADLARLLDDLQDHALVGDTFLIEHADHAWMSATLRALCAALPGLRERCVGDVLVLDTADATRTSPDLLARLVGLNHEHTGFRVRTLWCDAPVTTREGREHWQRVLRQELESTPPEDLHVRYEGERRLVPRLVPLHGGEAPDDVKSRETVVVCQAGDVADVLAGLSGDHAATSRRILPYGTDPVPAGDTVLPAATIVTLADRLAAMPEVDEIVLWDTPRTADRRRLVALLAGVAASQRAHCSVLSRARPDRTGWSGELTDWLADGEVLDAAYGLPRLLAFGELVTDGVSVLDLFPRLRAGDLRTAHHGLDLLASQTAGKDVATAETSDVDQRQAIEQIIERELYTLLGIADINHRADIFDIGLDSVKLVQFTTAMERNGHKVFVNDVYNHPTVSALATFVSRMAGAGAADGHTLESLSVTLGERLGVPCEFREVKPDRDEDVLLVLFVDGLDDALRRRAIAAFTDLRVGTDLLPHYILTRPAGVDLDGGLDFADLRTVLPAHTGDSQAVFDEIDRRQAELRRAIGSQPVNSTYAISGMQKQHFKWETRLQLYLVQFRQLMDVEVLQRALRDVVGRHGLLRSFVYRSLGRLRWKEFEAPRSFALPVMDLSGLDPRRQEELRADLVRREWSTNFEYLDKPMYQAVLVKYNERNYDLLFQFDHSVFDVSSGQLLRGDLLRRYEELLAGTIRAMPVAKSFRHLQAQLAKGPVGITSEELIERFALTDYVRHAKRIEEKTAHRADRKIRDIRFSVDLERLNGGEDESEMSYVVLHLYARVVSRLLGVDMVTLIMLLRARNLEDKDFSEIMGMALGGVPVLVPGGRDTVGEIGSIVAERFRMVNKNNICFLSMVRDLRSIVRNRKILGVMGKTMRPTCLLNFVGNVEDEYDAIWDMTLAQLEGDQNKLDYADFYGVSKMGNGRLDLLILTKWVDDPAEVVSILDEEVEYLARSGGR</sequence>
<evidence type="ECO:0000313" key="9">
    <source>
        <dbReference type="Proteomes" id="UP000185696"/>
    </source>
</evidence>
<dbReference type="InterPro" id="IPR016039">
    <property type="entry name" value="Thiolase-like"/>
</dbReference>
<dbReference type="SMART" id="SM00827">
    <property type="entry name" value="PKS_AT"/>
    <property type="match status" value="1"/>
</dbReference>
<dbReference type="Pfam" id="PF00668">
    <property type="entry name" value="Condensation"/>
    <property type="match status" value="1"/>
</dbReference>
<name>A0A7Z1AY61_9PSEU</name>
<dbReference type="InterPro" id="IPR023213">
    <property type="entry name" value="CAT-like_dom_sf"/>
</dbReference>